<reference evidence="1" key="1">
    <citation type="journal article" date="2015" name="Genome Announc.">
        <title>Draft Genome Sequence of Tolypothrix boutellei Strain VB521301.</title>
        <authorList>
            <person name="Chandrababunaidu M.M."/>
            <person name="Singh D."/>
            <person name="Sen D."/>
            <person name="Bhan S."/>
            <person name="Das S."/>
            <person name="Gupta A."/>
            <person name="Adhikary S.P."/>
            <person name="Tripathy S."/>
        </authorList>
    </citation>
    <scope>NUCLEOTIDE SEQUENCE</scope>
    <source>
        <strain evidence="1">VB521301</strain>
    </source>
</reference>
<dbReference type="OrthoDB" id="9178205at2"/>
<comment type="caution">
    <text evidence="1">The sequence shown here is derived from an EMBL/GenBank/DDBJ whole genome shotgun (WGS) entry which is preliminary data.</text>
</comment>
<protein>
    <submittedName>
        <fullName evidence="1">Uncharacterized protein</fullName>
    </submittedName>
</protein>
<accession>A0A0C1RE35</accession>
<name>A0A0C1RE35_9CYAN</name>
<dbReference type="EMBL" id="JHEG02000001">
    <property type="protein sequence ID" value="KIE13878.1"/>
    <property type="molecule type" value="Genomic_DNA"/>
</dbReference>
<sequence length="358" mass="40325">MSYKTDRLIKLFPYAYAAKSPDSLLYKLLDAIGEELMKVDEAVKQLLKSHWVDYAEGNALDGLGAIYGLKRRLLPDETQEDDDTFRRRLKLIVHQFTGGGTKQAIIGAVRSALGLPFNLEQLNLPNELRADLENLIILKEFSPDEKREVGDKVQKVNGGSELTLKVNFPTVEEVLPQIDWQFVSGGGRRLRLERLDLGTGIQSDDDLVIPQKSVLKLSADSDGILNASVDDKLAVSQHFSNLDGTQSAKLPKVPIARSQWKFRAQGGLFDISKFDSGDRFDLPEFHVELRWVQYQPLTFNVYVHPDLKTEVDKLQKKYGYEDKLFQFKGLPHEKIQEVVNQTQAAGVKGEVLFSIPPS</sequence>
<evidence type="ECO:0000313" key="1">
    <source>
        <dbReference type="EMBL" id="KIE13878.1"/>
    </source>
</evidence>
<proteinExistence type="predicted"/>
<organism evidence="1">
    <name type="scientific">Tolypothrix bouteillei VB521301</name>
    <dbReference type="NCBI Taxonomy" id="1479485"/>
    <lineage>
        <taxon>Bacteria</taxon>
        <taxon>Bacillati</taxon>
        <taxon>Cyanobacteriota</taxon>
        <taxon>Cyanophyceae</taxon>
        <taxon>Nostocales</taxon>
        <taxon>Tolypothrichaceae</taxon>
        <taxon>Tolypothrix</taxon>
    </lineage>
</organism>
<gene>
    <name evidence="1" type="ORF">DA73_0200420</name>
</gene>
<dbReference type="AlphaFoldDB" id="A0A0C1RE35"/>